<dbReference type="EMBL" id="JAGHQL010000041">
    <property type="protein sequence ID" value="KAH0543041.1"/>
    <property type="molecule type" value="Genomic_DNA"/>
</dbReference>
<keyword evidence="4 6" id="KW-0472">Membrane</keyword>
<evidence type="ECO:0000256" key="2">
    <source>
        <dbReference type="ARBA" id="ARBA00022692"/>
    </source>
</evidence>
<dbReference type="Gene3D" id="1.20.58.340">
    <property type="entry name" value="Magnesium transport protein CorA, transmembrane region"/>
    <property type="match status" value="1"/>
</dbReference>
<dbReference type="Pfam" id="PF01544">
    <property type="entry name" value="CorA"/>
    <property type="match status" value="1"/>
</dbReference>
<feature type="transmembrane region" description="Helical" evidence="6">
    <location>
        <begin position="463"/>
        <end position="483"/>
    </location>
</feature>
<evidence type="ECO:0000313" key="8">
    <source>
        <dbReference type="Proteomes" id="UP000698800"/>
    </source>
</evidence>
<evidence type="ECO:0000256" key="1">
    <source>
        <dbReference type="ARBA" id="ARBA00004141"/>
    </source>
</evidence>
<evidence type="ECO:0000256" key="4">
    <source>
        <dbReference type="ARBA" id="ARBA00023136"/>
    </source>
</evidence>
<dbReference type="GO" id="GO:0016020">
    <property type="term" value="C:membrane"/>
    <property type="evidence" value="ECO:0007669"/>
    <property type="project" value="UniProtKB-SubCell"/>
</dbReference>
<dbReference type="AlphaFoldDB" id="A0A9P8L5F9"/>
<feature type="compositionally biased region" description="Basic residues" evidence="5">
    <location>
        <begin position="553"/>
        <end position="562"/>
    </location>
</feature>
<feature type="compositionally biased region" description="Low complexity" evidence="5">
    <location>
        <begin position="563"/>
        <end position="579"/>
    </location>
</feature>
<feature type="compositionally biased region" description="Polar residues" evidence="5">
    <location>
        <begin position="54"/>
        <end position="66"/>
    </location>
</feature>
<reference evidence="7" key="1">
    <citation type="submission" date="2021-03" db="EMBL/GenBank/DDBJ databases">
        <title>Comparative genomics and phylogenomic investigation of the class Geoglossomycetes provide insights into ecological specialization and systematics.</title>
        <authorList>
            <person name="Melie T."/>
            <person name="Pirro S."/>
            <person name="Miller A.N."/>
            <person name="Quandt A."/>
        </authorList>
    </citation>
    <scope>NUCLEOTIDE SEQUENCE</scope>
    <source>
        <strain evidence="7">GBOQ0MN5Z8</strain>
    </source>
</reference>
<feature type="region of interest" description="Disordered" evidence="5">
    <location>
        <begin position="1"/>
        <end position="24"/>
    </location>
</feature>
<dbReference type="InterPro" id="IPR002523">
    <property type="entry name" value="MgTranspt_CorA/ZnTranspt_ZntB"/>
</dbReference>
<dbReference type="Proteomes" id="UP000698800">
    <property type="component" value="Unassembled WGS sequence"/>
</dbReference>
<keyword evidence="2 6" id="KW-0812">Transmembrane</keyword>
<keyword evidence="3 6" id="KW-1133">Transmembrane helix</keyword>
<comment type="caution">
    <text evidence="7">The sequence shown here is derived from an EMBL/GenBank/DDBJ whole genome shotgun (WGS) entry which is preliminary data.</text>
</comment>
<dbReference type="GO" id="GO:0046873">
    <property type="term" value="F:metal ion transmembrane transporter activity"/>
    <property type="evidence" value="ECO:0007669"/>
    <property type="project" value="InterPro"/>
</dbReference>
<dbReference type="InterPro" id="IPR045863">
    <property type="entry name" value="CorA_TM1_TM2"/>
</dbReference>
<dbReference type="SUPFAM" id="SSF144083">
    <property type="entry name" value="Magnesium transport protein CorA, transmembrane region"/>
    <property type="match status" value="1"/>
</dbReference>
<name>A0A9P8L5F9_9PEZI</name>
<proteinExistence type="predicted"/>
<feature type="compositionally biased region" description="Basic residues" evidence="5">
    <location>
        <begin position="582"/>
        <end position="593"/>
    </location>
</feature>
<comment type="subcellular location">
    <subcellularLocation>
        <location evidence="1">Membrane</location>
        <topology evidence="1">Multi-pass membrane protein</topology>
    </subcellularLocation>
</comment>
<evidence type="ECO:0000256" key="5">
    <source>
        <dbReference type="SAM" id="MobiDB-lite"/>
    </source>
</evidence>
<keyword evidence="8" id="KW-1185">Reference proteome</keyword>
<feature type="compositionally biased region" description="Low complexity" evidence="5">
    <location>
        <begin position="614"/>
        <end position="632"/>
    </location>
</feature>
<dbReference type="OrthoDB" id="5428055at2759"/>
<accession>A0A9P8L5F9</accession>
<gene>
    <name evidence="7" type="ORF">FGG08_002649</name>
</gene>
<evidence type="ECO:0000256" key="6">
    <source>
        <dbReference type="SAM" id="Phobius"/>
    </source>
</evidence>
<protein>
    <submittedName>
        <fullName evidence="7">Uncharacterized protein</fullName>
    </submittedName>
</protein>
<feature type="region of interest" description="Disordered" evidence="5">
    <location>
        <begin position="495"/>
        <end position="691"/>
    </location>
</feature>
<feature type="compositionally biased region" description="Pro residues" evidence="5">
    <location>
        <begin position="517"/>
        <end position="526"/>
    </location>
</feature>
<organism evidence="7 8">
    <name type="scientific">Glutinoglossum americanum</name>
    <dbReference type="NCBI Taxonomy" id="1670608"/>
    <lineage>
        <taxon>Eukaryota</taxon>
        <taxon>Fungi</taxon>
        <taxon>Dikarya</taxon>
        <taxon>Ascomycota</taxon>
        <taxon>Pezizomycotina</taxon>
        <taxon>Geoglossomycetes</taxon>
        <taxon>Geoglossales</taxon>
        <taxon>Geoglossaceae</taxon>
        <taxon>Glutinoglossum</taxon>
    </lineage>
</organism>
<sequence length="768" mass="85449">MRGSNESAAGLPRGMTPAKTSSPQHHLKKQLCYKGAACAFSLLTTDHFRHVTKPYSSNPRTLSESPLTPERAKKSRRTQRESFVTFHVSAPNTLHNTPELGLFDVPRRFSKRERGGIVDYLQRSAEDSPELLMILIEGFRSWLHDVLRAAMPHFPDEILAYINSYQRATLGQAVLPSFHLDGEYSSLRCIRIRMTVLTLFSDVDFAIEHYDVPEEDEQGYPPQSGPQNLGFGASEARGIPLFTWYRLRDGLYSSPDTPIVVIVGGANQSLPQRLNRLYSEQRQRRYDRLTKLPHWIYADLYFEFTRWDKVWEATREHMFALREQVYGDRPALPILEQTRALHRYMELIVDRRECLRMHIASVTRYKTGVSNLNPSGVPHVAHEDLVKRLEAILESLAHHQVTSETSVKQMENLLSLAFNTETVSQGLNVKKLNFLALIFLPLSFVAGIFGMTKFTVLPKWYPVYAIPMVVATILIVVLLGKGLSWIEKRRTMRPSLRPRGADDDEEAGIPLNGHRPSPSPGRPPSLEPKLQSGLPSIVVTSSVNPAGRESRSRTKSSGRFRSRSGTSLSPSGSARSASQSRKDRRRSGARRKGGAVLDETTVHNHHPPPPSTDPASSLLAPTATSAPQTPSTDNRRPAPPDLTSESGGRGFDISGGPQRDERSNPSRPLTPQVPGSWRHARSGGNKPVDLGPLRRAVEEAVTPARDISGSRGHRKVYKRGAPGIRKENCLAEDDAVSQVSITDLYVDELAAGEGPILEEFSASLAYTS</sequence>
<feature type="transmembrane region" description="Helical" evidence="6">
    <location>
        <begin position="432"/>
        <end position="451"/>
    </location>
</feature>
<evidence type="ECO:0000256" key="3">
    <source>
        <dbReference type="ARBA" id="ARBA00022989"/>
    </source>
</evidence>
<feature type="region of interest" description="Disordered" evidence="5">
    <location>
        <begin position="53"/>
        <end position="80"/>
    </location>
</feature>
<evidence type="ECO:0000313" key="7">
    <source>
        <dbReference type="EMBL" id="KAH0543041.1"/>
    </source>
</evidence>